<dbReference type="EMBL" id="LBMM01003783">
    <property type="protein sequence ID" value="KMQ93140.1"/>
    <property type="molecule type" value="Genomic_DNA"/>
</dbReference>
<dbReference type="PANTHER" id="PTHR47331">
    <property type="entry name" value="PHD-TYPE DOMAIN-CONTAINING PROTEIN"/>
    <property type="match status" value="1"/>
</dbReference>
<dbReference type="InterPro" id="IPR008042">
    <property type="entry name" value="Retrotrans_Pao"/>
</dbReference>
<evidence type="ECO:0000256" key="1">
    <source>
        <dbReference type="SAM" id="MobiDB-lite"/>
    </source>
</evidence>
<evidence type="ECO:0000313" key="2">
    <source>
        <dbReference type="EMBL" id="KMQ93140.1"/>
    </source>
</evidence>
<reference evidence="2 3" key="1">
    <citation type="submission" date="2015-04" db="EMBL/GenBank/DDBJ databases">
        <title>Lasius niger genome sequencing.</title>
        <authorList>
            <person name="Konorov E.A."/>
            <person name="Nikitin M.A."/>
            <person name="Kirill M.V."/>
            <person name="Chang P."/>
        </authorList>
    </citation>
    <scope>NUCLEOTIDE SEQUENCE [LARGE SCALE GENOMIC DNA]</scope>
    <source>
        <tissue evidence="2">Whole</tissue>
    </source>
</reference>
<comment type="caution">
    <text evidence="2">The sequence shown here is derived from an EMBL/GenBank/DDBJ whole genome shotgun (WGS) entry which is preliminary data.</text>
</comment>
<dbReference type="Proteomes" id="UP000036403">
    <property type="component" value="Unassembled WGS sequence"/>
</dbReference>
<dbReference type="AlphaFoldDB" id="A0A0J7NL18"/>
<proteinExistence type="predicted"/>
<accession>A0A0J7NL18</accession>
<keyword evidence="3" id="KW-1185">Reference proteome</keyword>
<feature type="region of interest" description="Disordered" evidence="1">
    <location>
        <begin position="1"/>
        <end position="24"/>
    </location>
</feature>
<name>A0A0J7NL18_LASNI</name>
<dbReference type="PaxDb" id="67767-A0A0J7NL18"/>
<sequence length="373" mass="42137">MVRLPVPHDLPALSDTRRAAPQKPRFAADSGLKWLYGDFMAEYEELHNMSAAPPLSEDTETCRGFCGERAETKVKEYQLNTVTYGLSCAPYLAIRTLQQLALDKEGQYPKGAAVLRCDTYVDDFNRRRHFGGGSCYSRAADSSVCSRRKWAANTESILDGIPLDHRQQKSPPTWDQDIEHATLDLQWHPREDAFSFRVTPAETGRITKRLVLSQTARLFDPLGWLAPVAELPVLGEIRVPRWLYTRQTDSRVELHGLADASERTYAAAVYVRIHSDEDTGGPFLLAAKAKVALIRQVSLPRLELCAAALLVKLVAHVQRTMELHIARTHLWSDSTVTLAWIRGHPSKWKTFVANRVADIHRTFPEARWHHVPS</sequence>
<protein>
    <submittedName>
        <fullName evidence="2">Uncharacterized protein</fullName>
    </submittedName>
</protein>
<gene>
    <name evidence="2" type="ORF">RF55_6779</name>
</gene>
<dbReference type="Pfam" id="PF05380">
    <property type="entry name" value="Peptidase_A17"/>
    <property type="match status" value="1"/>
</dbReference>
<dbReference type="STRING" id="67767.A0A0J7NL18"/>
<evidence type="ECO:0000313" key="3">
    <source>
        <dbReference type="Proteomes" id="UP000036403"/>
    </source>
</evidence>
<organism evidence="2 3">
    <name type="scientific">Lasius niger</name>
    <name type="common">Black garden ant</name>
    <dbReference type="NCBI Taxonomy" id="67767"/>
    <lineage>
        <taxon>Eukaryota</taxon>
        <taxon>Metazoa</taxon>
        <taxon>Ecdysozoa</taxon>
        <taxon>Arthropoda</taxon>
        <taxon>Hexapoda</taxon>
        <taxon>Insecta</taxon>
        <taxon>Pterygota</taxon>
        <taxon>Neoptera</taxon>
        <taxon>Endopterygota</taxon>
        <taxon>Hymenoptera</taxon>
        <taxon>Apocrita</taxon>
        <taxon>Aculeata</taxon>
        <taxon>Formicoidea</taxon>
        <taxon>Formicidae</taxon>
        <taxon>Formicinae</taxon>
        <taxon>Lasius</taxon>
        <taxon>Lasius</taxon>
    </lineage>
</organism>
<dbReference type="PANTHER" id="PTHR47331:SF1">
    <property type="entry name" value="GAG-LIKE PROTEIN"/>
    <property type="match status" value="1"/>
</dbReference>